<feature type="signal peptide" evidence="2">
    <location>
        <begin position="1"/>
        <end position="26"/>
    </location>
</feature>
<dbReference type="EMBL" id="CH477319">
    <property type="protein sequence ID" value="EAT43685.1"/>
    <property type="molecule type" value="Genomic_DNA"/>
</dbReference>
<organism evidence="3 4">
    <name type="scientific">Aedes aegypti</name>
    <name type="common">Yellowfever mosquito</name>
    <name type="synonym">Culex aegypti</name>
    <dbReference type="NCBI Taxonomy" id="7159"/>
    <lineage>
        <taxon>Eukaryota</taxon>
        <taxon>Metazoa</taxon>
        <taxon>Ecdysozoa</taxon>
        <taxon>Arthropoda</taxon>
        <taxon>Hexapoda</taxon>
        <taxon>Insecta</taxon>
        <taxon>Pterygota</taxon>
        <taxon>Neoptera</taxon>
        <taxon>Endopterygota</taxon>
        <taxon>Diptera</taxon>
        <taxon>Nematocera</taxon>
        <taxon>Culicoidea</taxon>
        <taxon>Culicidae</taxon>
        <taxon>Culicinae</taxon>
        <taxon>Aedini</taxon>
        <taxon>Aedes</taxon>
        <taxon>Stegomyia</taxon>
    </lineage>
</organism>
<gene>
    <name evidence="3" type="ORF">AaeL_AAEL004899</name>
</gene>
<name>A0A1S4F8Y9_AEDAE</name>
<protein>
    <submittedName>
        <fullName evidence="3">AAEL004899-PA</fullName>
    </submittedName>
</protein>
<feature type="region of interest" description="Disordered" evidence="1">
    <location>
        <begin position="87"/>
        <end position="120"/>
    </location>
</feature>
<dbReference type="OMA" id="WELTSPK"/>
<evidence type="ECO:0000256" key="2">
    <source>
        <dbReference type="SAM" id="SignalP"/>
    </source>
</evidence>
<reference evidence="3" key="3">
    <citation type="submission" date="2012-09" db="EMBL/GenBank/DDBJ databases">
        <authorList>
            <consortium name="VectorBase"/>
        </authorList>
    </citation>
    <scope>NUCLEOTIDE SEQUENCE</scope>
    <source>
        <strain evidence="3">Liverpool</strain>
    </source>
</reference>
<evidence type="ECO:0000313" key="3">
    <source>
        <dbReference type="EMBL" id="EAT43685.1"/>
    </source>
</evidence>
<reference evidence="3" key="2">
    <citation type="journal article" date="2007" name="Science">
        <title>Genome sequence of Aedes aegypti, a major arbovirus vector.</title>
        <authorList>
            <person name="Nene V."/>
            <person name="Wortman J.R."/>
            <person name="Lawson D."/>
            <person name="Haas B."/>
            <person name="Kodira C."/>
            <person name="Tu Z.J."/>
            <person name="Loftus B."/>
            <person name="Xi Z."/>
            <person name="Megy K."/>
            <person name="Grabherr M."/>
            <person name="Ren Q."/>
            <person name="Zdobnov E.M."/>
            <person name="Lobo N.F."/>
            <person name="Campbell K.S."/>
            <person name="Brown S.E."/>
            <person name="Bonaldo M.F."/>
            <person name="Zhu J."/>
            <person name="Sinkins S.P."/>
            <person name="Hogenkamp D.G."/>
            <person name="Amedeo P."/>
            <person name="Arensburger P."/>
            <person name="Atkinson P.W."/>
            <person name="Bidwell S."/>
            <person name="Biedler J."/>
            <person name="Birney E."/>
            <person name="Bruggner R.V."/>
            <person name="Costas J."/>
            <person name="Coy M.R."/>
            <person name="Crabtree J."/>
            <person name="Crawford M."/>
            <person name="Debruyn B."/>
            <person name="Decaprio D."/>
            <person name="Eiglmeier K."/>
            <person name="Eisenstadt E."/>
            <person name="El-Dorry H."/>
            <person name="Gelbart W.M."/>
            <person name="Gomes S.L."/>
            <person name="Hammond M."/>
            <person name="Hannick L.I."/>
            <person name="Hogan J.R."/>
            <person name="Holmes M.H."/>
            <person name="Jaffe D."/>
            <person name="Johnston J.S."/>
            <person name="Kennedy R.C."/>
            <person name="Koo H."/>
            <person name="Kravitz S."/>
            <person name="Kriventseva E.V."/>
            <person name="Kulp D."/>
            <person name="Labutti K."/>
            <person name="Lee E."/>
            <person name="Li S."/>
            <person name="Lovin D.D."/>
            <person name="Mao C."/>
            <person name="Mauceli E."/>
            <person name="Menck C.F."/>
            <person name="Miller J.R."/>
            <person name="Montgomery P."/>
            <person name="Mori A."/>
            <person name="Nascimento A.L."/>
            <person name="Naveira H.F."/>
            <person name="Nusbaum C."/>
            <person name="O'leary S."/>
            <person name="Orvis J."/>
            <person name="Pertea M."/>
            <person name="Quesneville H."/>
            <person name="Reidenbach K.R."/>
            <person name="Rogers Y.H."/>
            <person name="Roth C.W."/>
            <person name="Schneider J.R."/>
            <person name="Schatz M."/>
            <person name="Shumway M."/>
            <person name="Stanke M."/>
            <person name="Stinson E.O."/>
            <person name="Tubio J.M."/>
            <person name="Vanzee J.P."/>
            <person name="Verjovski-Almeida S."/>
            <person name="Werner D."/>
            <person name="White O."/>
            <person name="Wyder S."/>
            <person name="Zeng Q."/>
            <person name="Zhao Q."/>
            <person name="Zhao Y."/>
            <person name="Hill C.A."/>
            <person name="Raikhel A.S."/>
            <person name="Soares M.B."/>
            <person name="Knudson D.L."/>
            <person name="Lee N.H."/>
            <person name="Galagan J."/>
            <person name="Salzberg S.L."/>
            <person name="Paulsen I.T."/>
            <person name="Dimopoulos G."/>
            <person name="Collins F.H."/>
            <person name="Birren B."/>
            <person name="Fraser-Liggett C.M."/>
            <person name="Severson D.W."/>
        </authorList>
    </citation>
    <scope>NUCLEOTIDE SEQUENCE [LARGE SCALE GENOMIC DNA]</scope>
    <source>
        <strain evidence="3">Liverpool</strain>
    </source>
</reference>
<evidence type="ECO:0000256" key="1">
    <source>
        <dbReference type="SAM" id="MobiDB-lite"/>
    </source>
</evidence>
<dbReference type="AlphaFoldDB" id="A0A1S4F8Y9"/>
<dbReference type="HOGENOM" id="CLU_2063752_0_0_1"/>
<feature type="compositionally biased region" description="Polar residues" evidence="1">
    <location>
        <begin position="111"/>
        <end position="120"/>
    </location>
</feature>
<proteinExistence type="predicted"/>
<sequence length="120" mass="13106">MGTTKIVGCCSLLIALIIGHFGQCHGAPVGGEEGVRAHDDIRIVRLIHYLSYLIDYLVRTYITDWELTSPKEASNYFDEALVAGKQDEPKVGGAEGPYKPDAAKAERSVNVVESISKSKR</sequence>
<keyword evidence="2" id="KW-0732">Signal</keyword>
<dbReference type="Proteomes" id="UP000682892">
    <property type="component" value="Chromosome 2"/>
</dbReference>
<dbReference type="KEGG" id="aag:5565646"/>
<reference evidence="3" key="1">
    <citation type="submission" date="2005-10" db="EMBL/GenBank/DDBJ databases">
        <authorList>
            <person name="Loftus B.J."/>
            <person name="Nene V.M."/>
            <person name="Hannick L.I."/>
            <person name="Bidwell S."/>
            <person name="Haas B."/>
            <person name="Amedeo P."/>
            <person name="Orvis J."/>
            <person name="Wortman J.R."/>
            <person name="White O.R."/>
            <person name="Salzberg S."/>
            <person name="Shumway M."/>
            <person name="Koo H."/>
            <person name="Zhao Y."/>
            <person name="Holmes M."/>
            <person name="Miller J."/>
            <person name="Schatz M."/>
            <person name="Pop M."/>
            <person name="Pai G."/>
            <person name="Utterback T."/>
            <person name="Rogers Y.-H."/>
            <person name="Kravitz S."/>
            <person name="Fraser C.M."/>
        </authorList>
    </citation>
    <scope>NUCLEOTIDE SEQUENCE</scope>
    <source>
        <strain evidence="3">Liverpool</strain>
    </source>
</reference>
<evidence type="ECO:0000313" key="4">
    <source>
        <dbReference type="Proteomes" id="UP000682892"/>
    </source>
</evidence>
<accession>A0A1S4F8Y9</accession>
<feature type="chain" id="PRO_5036479726" evidence="2">
    <location>
        <begin position="27"/>
        <end position="120"/>
    </location>
</feature>
<dbReference type="OrthoDB" id="7762393at2759"/>